<evidence type="ECO:0000313" key="2">
    <source>
        <dbReference type="Proteomes" id="UP000095597"/>
    </source>
</evidence>
<organism evidence="1 2">
    <name type="scientific">Dorea longicatena</name>
    <dbReference type="NCBI Taxonomy" id="88431"/>
    <lineage>
        <taxon>Bacteria</taxon>
        <taxon>Bacillati</taxon>
        <taxon>Bacillota</taxon>
        <taxon>Clostridia</taxon>
        <taxon>Lachnospirales</taxon>
        <taxon>Lachnospiraceae</taxon>
        <taxon>Dorea</taxon>
    </lineage>
</organism>
<dbReference type="AlphaFoldDB" id="A0A173U7I3"/>
<dbReference type="RefSeq" id="WP_172594738.1">
    <property type="nucleotide sequence ID" value="NZ_CYXO01000011.1"/>
</dbReference>
<protein>
    <submittedName>
        <fullName evidence="1">Uncharacterized protein</fullName>
    </submittedName>
</protein>
<name>A0A173U7I3_9FIRM</name>
<proteinExistence type="predicted"/>
<dbReference type="EMBL" id="CYXO01000011">
    <property type="protein sequence ID" value="CUN10085.1"/>
    <property type="molecule type" value="Genomic_DNA"/>
</dbReference>
<gene>
    <name evidence="1" type="ORF">ERS852573_01927</name>
</gene>
<reference evidence="1 2" key="1">
    <citation type="submission" date="2015-09" db="EMBL/GenBank/DDBJ databases">
        <authorList>
            <consortium name="Pathogen Informatics"/>
        </authorList>
    </citation>
    <scope>NUCLEOTIDE SEQUENCE [LARGE SCALE GENOMIC DNA]</scope>
    <source>
        <strain evidence="1 2">2789STDY5834961</strain>
    </source>
</reference>
<sequence length="50" mass="5798">MKETKSEQTKNMTPEELKKLQEKVAGMTPEELKQFRNSQDADSMGFYGEE</sequence>
<evidence type="ECO:0000313" key="1">
    <source>
        <dbReference type="EMBL" id="CUN10085.1"/>
    </source>
</evidence>
<dbReference type="Proteomes" id="UP000095597">
    <property type="component" value="Unassembled WGS sequence"/>
</dbReference>
<accession>A0A173U7I3</accession>